<comment type="caution">
    <text evidence="1">The sequence shown here is derived from an EMBL/GenBank/DDBJ whole genome shotgun (WGS) entry which is preliminary data.</text>
</comment>
<dbReference type="Proteomes" id="UP000017837">
    <property type="component" value="Unassembled WGS sequence"/>
</dbReference>
<sequence>MDRHVDFHNPSDERILPNIGRFATSNLGFMA</sequence>
<protein>
    <submittedName>
        <fullName evidence="1">Uncharacterized protein</fullName>
    </submittedName>
</protein>
<proteinExistence type="predicted"/>
<gene>
    <name evidence="1" type="ORF">ABENE_10330</name>
</gene>
<reference evidence="1 2" key="1">
    <citation type="journal article" date="2014" name="Nature">
        <title>Sequential evolution of bacterial morphology by co-option of a developmental regulator.</title>
        <authorList>
            <person name="Jiang C."/>
            <person name="Brown P.J."/>
            <person name="Ducret A."/>
            <person name="Brun Y.V."/>
        </authorList>
    </citation>
    <scope>NUCLEOTIDE SEQUENCE [LARGE SCALE GENOMIC DNA]</scope>
    <source>
        <strain evidence="1 2">DSM 16100</strain>
    </source>
</reference>
<dbReference type="EMBL" id="AWGB01000017">
    <property type="protein sequence ID" value="ESQ91401.1"/>
    <property type="molecule type" value="Genomic_DNA"/>
</dbReference>
<organism evidence="1 2">
    <name type="scientific">Asticcacaulis benevestitus DSM 16100 = ATCC BAA-896</name>
    <dbReference type="NCBI Taxonomy" id="1121022"/>
    <lineage>
        <taxon>Bacteria</taxon>
        <taxon>Pseudomonadati</taxon>
        <taxon>Pseudomonadota</taxon>
        <taxon>Alphaproteobacteria</taxon>
        <taxon>Caulobacterales</taxon>
        <taxon>Caulobacteraceae</taxon>
        <taxon>Asticcacaulis</taxon>
    </lineage>
</organism>
<name>V4PST5_9CAUL</name>
<evidence type="ECO:0000313" key="2">
    <source>
        <dbReference type="Proteomes" id="UP000017837"/>
    </source>
</evidence>
<dbReference type="AlphaFoldDB" id="V4PST5"/>
<keyword evidence="2" id="KW-1185">Reference proteome</keyword>
<evidence type="ECO:0000313" key="1">
    <source>
        <dbReference type="EMBL" id="ESQ91401.1"/>
    </source>
</evidence>
<accession>V4PST5</accession>